<evidence type="ECO:0000313" key="5">
    <source>
        <dbReference type="EMBL" id="QOW60155.1"/>
    </source>
</evidence>
<evidence type="ECO:0000313" key="6">
    <source>
        <dbReference type="Proteomes" id="UP000593915"/>
    </source>
</evidence>
<dbReference type="RefSeq" id="WP_194075744.1">
    <property type="nucleotide sequence ID" value="NZ_CP061839.1"/>
</dbReference>
<reference evidence="5 6" key="1">
    <citation type="submission" date="2020-09" db="EMBL/GenBank/DDBJ databases">
        <title>Characterization of Treponema spp. from bovine digital dermatitis in Korea.</title>
        <authorList>
            <person name="Espiritu H.M."/>
            <person name="Cho Y.I."/>
            <person name="Mamuad L."/>
        </authorList>
    </citation>
    <scope>NUCLEOTIDE SEQUENCE [LARGE SCALE GENOMIC DNA]</scope>
    <source>
        <strain evidence="5 6">KS1</strain>
    </source>
</reference>
<evidence type="ECO:0000256" key="4">
    <source>
        <dbReference type="SAM" id="Coils"/>
    </source>
</evidence>
<keyword evidence="1" id="KW-0677">Repeat</keyword>
<feature type="coiled-coil region" evidence="4">
    <location>
        <begin position="709"/>
        <end position="743"/>
    </location>
</feature>
<evidence type="ECO:0000256" key="3">
    <source>
        <dbReference type="PROSITE-ProRule" id="PRU00339"/>
    </source>
</evidence>
<keyword evidence="2 3" id="KW-0802">TPR repeat</keyword>
<dbReference type="PANTHER" id="PTHR44186">
    <property type="match status" value="1"/>
</dbReference>
<dbReference type="Proteomes" id="UP000593915">
    <property type="component" value="Chromosome"/>
</dbReference>
<dbReference type="SMART" id="SM00028">
    <property type="entry name" value="TPR"/>
    <property type="match status" value="7"/>
</dbReference>
<dbReference type="PROSITE" id="PS50005">
    <property type="entry name" value="TPR"/>
    <property type="match status" value="2"/>
</dbReference>
<dbReference type="Gene3D" id="2.60.120.560">
    <property type="entry name" value="Exo-inulinase, domain 1"/>
    <property type="match status" value="1"/>
</dbReference>
<accession>A0A7S7AVF7</accession>
<dbReference type="InterPro" id="IPR011990">
    <property type="entry name" value="TPR-like_helical_dom_sf"/>
</dbReference>
<dbReference type="InterPro" id="IPR019734">
    <property type="entry name" value="TPR_rpt"/>
</dbReference>
<feature type="repeat" description="TPR" evidence="3">
    <location>
        <begin position="626"/>
        <end position="659"/>
    </location>
</feature>
<dbReference type="AlphaFoldDB" id="A0A7S7AVF7"/>
<keyword evidence="4" id="KW-0175">Coiled coil</keyword>
<evidence type="ECO:0000256" key="1">
    <source>
        <dbReference type="ARBA" id="ARBA00022737"/>
    </source>
</evidence>
<evidence type="ECO:0008006" key="7">
    <source>
        <dbReference type="Google" id="ProtNLM"/>
    </source>
</evidence>
<dbReference type="SUPFAM" id="SSF48452">
    <property type="entry name" value="TPR-like"/>
    <property type="match status" value="2"/>
</dbReference>
<organism evidence="5 6">
    <name type="scientific">Treponema pedis</name>
    <dbReference type="NCBI Taxonomy" id="409322"/>
    <lineage>
        <taxon>Bacteria</taxon>
        <taxon>Pseudomonadati</taxon>
        <taxon>Spirochaetota</taxon>
        <taxon>Spirochaetia</taxon>
        <taxon>Spirochaetales</taxon>
        <taxon>Treponemataceae</taxon>
        <taxon>Treponema</taxon>
    </lineage>
</organism>
<dbReference type="EMBL" id="CP061839">
    <property type="protein sequence ID" value="QOW60155.1"/>
    <property type="molecule type" value="Genomic_DNA"/>
</dbReference>
<dbReference type="Pfam" id="PF13432">
    <property type="entry name" value="TPR_16"/>
    <property type="match status" value="1"/>
</dbReference>
<evidence type="ECO:0000256" key="2">
    <source>
        <dbReference type="ARBA" id="ARBA00022803"/>
    </source>
</evidence>
<sequence>MGRLKLYIDYVKHRLQKRKEAKQNPQIDTEEIKQEIWEADFSKKTQARFSEERGDGYEALFKTEDTGSFFSLELKRKHLYAWTLNNMFRYKDFVLDAEIELPKFKEDTVKNINDNERTDNAGACAAGVLFRHISDKAFYALLISDKGWVRLDAVVNSTPMPIIGWTKPLCEILNSVFKVKIICAGTGITILINNTWLGKFDSDIVQAAGKIAFAGQNWETYPQVQFKLKSFKIVSEALLVETADSAANAPETISAESYINLATTYFGMGQYVAAIYQIKQAWKLREPVFQDYILAGRIYFAQHLLEEAEKEFLNASELEPDNVEVMQELASVYYRGNKIKELKTLFKKIPQTRIKSSVLLCSLKGHLLNAEGKHEEAAEMYGAAFNLEPAKGLLKYNEANELSLAGKREEAVQAYIKAGNLFLAGEEYKDMADVINALERLDPDNENTLSLAGKFYYAIENKTEALKNIKKLCAGKTKDSAIWYLYGLLLQAEDSEKCEDKNANEAIKAFKKAFKLEPEAGLYAFRLAEALYLNGEDCSDILAEAERLDTGNGWVYNLKGLCAMDKDDFSTAEAELEKARKILPDEIVILENYMEAVRLQGRLKECAPLFDIEAGTADLAAERNRARAFHIFANALFFDEEYELADAWYQKAIKLRPADAELLTDKAENSLQIGFLNDADDLLVKALDMEPSERIYRLIAVVAAEKGDYARAEITLRTAMEELGESEELKADLENLYKQTKRKIN</sequence>
<dbReference type="Gene3D" id="1.25.40.10">
    <property type="entry name" value="Tetratricopeptide repeat domain"/>
    <property type="match status" value="3"/>
</dbReference>
<dbReference type="Pfam" id="PF13181">
    <property type="entry name" value="TPR_8"/>
    <property type="match status" value="1"/>
</dbReference>
<dbReference type="PANTHER" id="PTHR44186:SF1">
    <property type="entry name" value="BARDET-BIEDL SYNDROME 4 PROTEIN"/>
    <property type="match status" value="1"/>
</dbReference>
<gene>
    <name evidence="5" type="ORF">IFE08_09945</name>
</gene>
<proteinExistence type="predicted"/>
<feature type="repeat" description="TPR" evidence="3">
    <location>
        <begin position="289"/>
        <end position="322"/>
    </location>
</feature>
<name>A0A7S7AVF7_9SPIR</name>
<protein>
    <recommendedName>
        <fullName evidence="7">TPR protein</fullName>
    </recommendedName>
</protein>